<comment type="caution">
    <text evidence="3">The sequence shown here is derived from an EMBL/GenBank/DDBJ whole genome shotgun (WGS) entry which is preliminary data.</text>
</comment>
<feature type="transmembrane region" description="Helical" evidence="2">
    <location>
        <begin position="183"/>
        <end position="206"/>
    </location>
</feature>
<keyword evidence="4" id="KW-1185">Reference proteome</keyword>
<feature type="compositionally biased region" description="Acidic residues" evidence="1">
    <location>
        <begin position="273"/>
        <end position="283"/>
    </location>
</feature>
<evidence type="ECO:0000256" key="2">
    <source>
        <dbReference type="SAM" id="Phobius"/>
    </source>
</evidence>
<dbReference type="OrthoDB" id="3541267at2759"/>
<evidence type="ECO:0000313" key="4">
    <source>
        <dbReference type="Proteomes" id="UP000785200"/>
    </source>
</evidence>
<feature type="transmembrane region" description="Helical" evidence="2">
    <location>
        <begin position="143"/>
        <end position="163"/>
    </location>
</feature>
<dbReference type="AlphaFoldDB" id="A0A9P6VEU7"/>
<dbReference type="Proteomes" id="UP000785200">
    <property type="component" value="Unassembled WGS sequence"/>
</dbReference>
<keyword evidence="2" id="KW-0472">Membrane</keyword>
<feature type="region of interest" description="Disordered" evidence="1">
    <location>
        <begin position="273"/>
        <end position="312"/>
    </location>
</feature>
<proteinExistence type="predicted"/>
<feature type="transmembrane region" description="Helical" evidence="2">
    <location>
        <begin position="226"/>
        <end position="249"/>
    </location>
</feature>
<name>A0A9P6VEU7_9HELO</name>
<reference evidence="3" key="1">
    <citation type="submission" date="2019-07" db="EMBL/GenBank/DDBJ databases">
        <title>Hyphodiscus hymeniophilus genome sequencing and assembly.</title>
        <authorList>
            <person name="Kramer G."/>
            <person name="Nodwell J."/>
        </authorList>
    </citation>
    <scope>NUCLEOTIDE SEQUENCE</scope>
    <source>
        <strain evidence="3">ATCC 34498</strain>
    </source>
</reference>
<keyword evidence="2" id="KW-0812">Transmembrane</keyword>
<evidence type="ECO:0000256" key="1">
    <source>
        <dbReference type="SAM" id="MobiDB-lite"/>
    </source>
</evidence>
<keyword evidence="2" id="KW-1133">Transmembrane helix</keyword>
<evidence type="ECO:0000313" key="3">
    <source>
        <dbReference type="EMBL" id="KAG0646598.1"/>
    </source>
</evidence>
<accession>A0A9P6VEU7</accession>
<gene>
    <name evidence="3" type="ORF">D0Z07_7561</name>
</gene>
<organism evidence="3 4">
    <name type="scientific">Hyphodiscus hymeniophilus</name>
    <dbReference type="NCBI Taxonomy" id="353542"/>
    <lineage>
        <taxon>Eukaryota</taxon>
        <taxon>Fungi</taxon>
        <taxon>Dikarya</taxon>
        <taxon>Ascomycota</taxon>
        <taxon>Pezizomycotina</taxon>
        <taxon>Leotiomycetes</taxon>
        <taxon>Helotiales</taxon>
        <taxon>Hyphodiscaceae</taxon>
        <taxon>Hyphodiscus</taxon>
    </lineage>
</organism>
<protein>
    <submittedName>
        <fullName evidence="3">Uncharacterized protein</fullName>
    </submittedName>
</protein>
<feature type="transmembrane region" description="Helical" evidence="2">
    <location>
        <begin position="44"/>
        <end position="62"/>
    </location>
</feature>
<sequence length="312" mass="33454">MALNRSVDAAIKAFMAEANPPNPHDTSMCLSHALFLHNLPTGGFILWPMLFAIASAISTQLIRSVTPGVGDKPATVKTTITATAAGDEDGTAIPDPAVSAIDVEAGQGGDDPPPYAPPESTSTPIIFPVPATLVRPTASSAHFFVTGTFFFILMLLSLFLLALSLQWLSFCQHYSPTSTSGQVFTWVFFCIPATWATFGLTCWVILLRDLWGPAAKKRFPIEEYALVKGLVMAVAFAALFPFVLSGMLLTKAVEVAQKRLCPGAIAEEDDVEIEELSREDEEPHEVQGEGESSDGNADIHEETVGLIKGMEA</sequence>
<dbReference type="EMBL" id="VNKQ01000015">
    <property type="protein sequence ID" value="KAG0646598.1"/>
    <property type="molecule type" value="Genomic_DNA"/>
</dbReference>